<comment type="caution">
    <text evidence="2">The sequence shown here is derived from an EMBL/GenBank/DDBJ whole genome shotgun (WGS) entry which is preliminary data.</text>
</comment>
<dbReference type="AlphaFoldDB" id="A0A5B1C3E1"/>
<keyword evidence="1" id="KW-1133">Transmembrane helix</keyword>
<keyword evidence="1" id="KW-0812">Transmembrane</keyword>
<reference evidence="2 3" key="1">
    <citation type="submission" date="2019-09" db="EMBL/GenBank/DDBJ databases">
        <authorList>
            <person name="Kritzky A."/>
            <person name="Schelkanova E.Y."/>
            <person name="Alkhova Z.V."/>
            <person name="Smirnova N.I."/>
        </authorList>
    </citation>
    <scope>NUCLEOTIDE SEQUENCE [LARGE SCALE GENOMIC DNA]</scope>
    <source>
        <strain evidence="2 3">M1526</strain>
    </source>
</reference>
<name>A0A5B1C3E1_VIBCL</name>
<dbReference type="Proteomes" id="UP000323225">
    <property type="component" value="Unassembled WGS sequence"/>
</dbReference>
<evidence type="ECO:0000313" key="2">
    <source>
        <dbReference type="EMBL" id="KAA1254711.1"/>
    </source>
</evidence>
<dbReference type="EMBL" id="VUAA01000010">
    <property type="protein sequence ID" value="KAA1254711.1"/>
    <property type="molecule type" value="Genomic_DNA"/>
</dbReference>
<accession>A0A5B1C3E1</accession>
<protein>
    <submittedName>
        <fullName evidence="2">Type 4b pilus protein PilO2</fullName>
    </submittedName>
</protein>
<proteinExistence type="predicted"/>
<organism evidence="2 3">
    <name type="scientific">Vibrio cholerae</name>
    <dbReference type="NCBI Taxonomy" id="666"/>
    <lineage>
        <taxon>Bacteria</taxon>
        <taxon>Pseudomonadati</taxon>
        <taxon>Pseudomonadota</taxon>
        <taxon>Gammaproteobacteria</taxon>
        <taxon>Vibrionales</taxon>
        <taxon>Vibrionaceae</taxon>
        <taxon>Vibrio</taxon>
    </lineage>
</organism>
<sequence>MINKAKINGVEFGFGLVWEDLNSQKTKAQIQSILDVNSCKFGVHKKDKDNPDEQQLGYTNLKELKGTLSAAYVLASISKEITVIEKISEEDFWICGVNEGKIISTTDVVVAQHDLADHIENLKGTYSDIEIPFEITCSEEVAEIISEMGVEVSVEEYESFESKLQEFDLSKPFSKQARITSLKGVPVLGIVLGFVLVGAGAVAYSLTSPQTVIAEAEWTAPVINEAKISIKSQEEIVREIKAAAYAEEVKWLTEDFRQQDPVEVINSFIDIQRRVPMFIGGWEVQSISYERQKGNLITVELQRGPLGTPVTLRESLLNYHSVHIVDGGNKATISFDMHDIKRSERITDIVSYIKDHKYKDVEIIHDSHFMGYKWSVVKYDFSLRREPIAGIANPEEAKVALLKNEGKLINIVGNRPYKLAELNNVLERSRTTLIEKLTMSRKDDSEWQVQLLTYTK</sequence>
<keyword evidence="1" id="KW-0472">Membrane</keyword>
<gene>
    <name evidence="2" type="primary">pilO2</name>
    <name evidence="2" type="ORF">F0M16_10620</name>
</gene>
<evidence type="ECO:0000256" key="1">
    <source>
        <dbReference type="SAM" id="Phobius"/>
    </source>
</evidence>
<evidence type="ECO:0000313" key="3">
    <source>
        <dbReference type="Proteomes" id="UP000323225"/>
    </source>
</evidence>
<feature type="transmembrane region" description="Helical" evidence="1">
    <location>
        <begin position="185"/>
        <end position="206"/>
    </location>
</feature>